<keyword evidence="4" id="KW-0808">Transferase</keyword>
<organism evidence="8 9">
    <name type="scientific">Zostera marina</name>
    <name type="common">Eelgrass</name>
    <dbReference type="NCBI Taxonomy" id="29655"/>
    <lineage>
        <taxon>Eukaryota</taxon>
        <taxon>Viridiplantae</taxon>
        <taxon>Streptophyta</taxon>
        <taxon>Embryophyta</taxon>
        <taxon>Tracheophyta</taxon>
        <taxon>Spermatophyta</taxon>
        <taxon>Magnoliopsida</taxon>
        <taxon>Liliopsida</taxon>
        <taxon>Zosteraceae</taxon>
        <taxon>Zostera</taxon>
    </lineage>
</organism>
<reference evidence="9" key="1">
    <citation type="journal article" date="2016" name="Nature">
        <title>The genome of the seagrass Zostera marina reveals angiosperm adaptation to the sea.</title>
        <authorList>
            <person name="Olsen J.L."/>
            <person name="Rouze P."/>
            <person name="Verhelst B."/>
            <person name="Lin Y.-C."/>
            <person name="Bayer T."/>
            <person name="Collen J."/>
            <person name="Dattolo E."/>
            <person name="De Paoli E."/>
            <person name="Dittami S."/>
            <person name="Maumus F."/>
            <person name="Michel G."/>
            <person name="Kersting A."/>
            <person name="Lauritano C."/>
            <person name="Lohaus R."/>
            <person name="Toepel M."/>
            <person name="Tonon T."/>
            <person name="Vanneste K."/>
            <person name="Amirebrahimi M."/>
            <person name="Brakel J."/>
            <person name="Bostroem C."/>
            <person name="Chovatia M."/>
            <person name="Grimwood J."/>
            <person name="Jenkins J.W."/>
            <person name="Jueterbock A."/>
            <person name="Mraz A."/>
            <person name="Stam W.T."/>
            <person name="Tice H."/>
            <person name="Bornberg-Bauer E."/>
            <person name="Green P.J."/>
            <person name="Pearson G.A."/>
            <person name="Procaccini G."/>
            <person name="Duarte C.M."/>
            <person name="Schmutz J."/>
            <person name="Reusch T.B.H."/>
            <person name="Van de Peer Y."/>
        </authorList>
    </citation>
    <scope>NUCLEOTIDE SEQUENCE [LARGE SCALE GENOMIC DNA]</scope>
    <source>
        <strain evidence="9">cv. Finnish</strain>
    </source>
</reference>
<dbReference type="STRING" id="29655.A0A0K9P401"/>
<comment type="pathway">
    <text evidence="1">Phospholipid metabolism; phosphatidylcholine biosynthesis.</text>
</comment>
<evidence type="ECO:0000256" key="3">
    <source>
        <dbReference type="ARBA" id="ARBA00022603"/>
    </source>
</evidence>
<evidence type="ECO:0000256" key="7">
    <source>
        <dbReference type="ARBA" id="ARBA00047841"/>
    </source>
</evidence>
<dbReference type="GO" id="GO:0032259">
    <property type="term" value="P:methylation"/>
    <property type="evidence" value="ECO:0007669"/>
    <property type="project" value="UniProtKB-KW"/>
</dbReference>
<dbReference type="InterPro" id="IPR029063">
    <property type="entry name" value="SAM-dependent_MTases_sf"/>
</dbReference>
<keyword evidence="9" id="KW-1185">Reference proteome</keyword>
<dbReference type="PANTHER" id="PTHR44307:SF2">
    <property type="entry name" value="PHOSPHOETHANOLAMINE METHYLTRANSFERASE ISOFORM X1"/>
    <property type="match status" value="1"/>
</dbReference>
<evidence type="ECO:0000256" key="1">
    <source>
        <dbReference type="ARBA" id="ARBA00004969"/>
    </source>
</evidence>
<comment type="catalytic activity">
    <reaction evidence="6">
        <text>N,N-dimethylethanolamine phosphate + S-adenosyl-L-methionine = phosphocholine + S-adenosyl-L-homocysteine + H(+)</text>
        <dbReference type="Rhea" id="RHEA:25325"/>
        <dbReference type="ChEBI" id="CHEBI:15378"/>
        <dbReference type="ChEBI" id="CHEBI:57856"/>
        <dbReference type="ChEBI" id="CHEBI:58641"/>
        <dbReference type="ChEBI" id="CHEBI:59789"/>
        <dbReference type="ChEBI" id="CHEBI:295975"/>
        <dbReference type="EC" id="2.1.1.103"/>
    </reaction>
    <physiologicalReaction direction="left-to-right" evidence="6">
        <dbReference type="Rhea" id="RHEA:25326"/>
    </physiologicalReaction>
</comment>
<dbReference type="OrthoDB" id="1712915at2759"/>
<comment type="caution">
    <text evidence="8">The sequence shown here is derived from an EMBL/GenBank/DDBJ whole genome shotgun (WGS) entry which is preliminary data.</text>
</comment>
<evidence type="ECO:0000256" key="4">
    <source>
        <dbReference type="ARBA" id="ARBA00022679"/>
    </source>
</evidence>
<dbReference type="Gene3D" id="3.40.50.150">
    <property type="entry name" value="Vaccinia Virus protein VP39"/>
    <property type="match status" value="1"/>
</dbReference>
<evidence type="ECO:0000313" key="9">
    <source>
        <dbReference type="Proteomes" id="UP000036987"/>
    </source>
</evidence>
<accession>A0A0K9P401</accession>
<protein>
    <recommendedName>
        <fullName evidence="5">phosphoethanolamine N-methyltransferase</fullName>
        <ecNumber evidence="5">2.1.1.103</ecNumber>
    </recommendedName>
</protein>
<name>A0A0K9P401_ZOSMR</name>
<dbReference type="PANTHER" id="PTHR44307">
    <property type="entry name" value="PHOSPHOETHANOLAMINE METHYLTRANSFERASE"/>
    <property type="match status" value="1"/>
</dbReference>
<sequence>MGRGKVLISDYCKKDGAPSIEFGEYIKQRGYDLHDVDAYGQLLKDAGFKHVIAEDRTNQFLDILTKELDSIEKDKESFIHEFSEVN</sequence>
<dbReference type="Proteomes" id="UP000036987">
    <property type="component" value="Unassembled WGS sequence"/>
</dbReference>
<evidence type="ECO:0000256" key="6">
    <source>
        <dbReference type="ARBA" id="ARBA00047619"/>
    </source>
</evidence>
<evidence type="ECO:0000256" key="5">
    <source>
        <dbReference type="ARBA" id="ARBA00035674"/>
    </source>
</evidence>
<comment type="pathway">
    <text evidence="2">Lipid metabolism.</text>
</comment>
<gene>
    <name evidence="8" type="ORF">ZOSMA_437G00020</name>
</gene>
<evidence type="ECO:0000256" key="2">
    <source>
        <dbReference type="ARBA" id="ARBA00005189"/>
    </source>
</evidence>
<dbReference type="GO" id="GO:0000234">
    <property type="term" value="F:phosphoethanolamine N-methyltransferase activity"/>
    <property type="evidence" value="ECO:0007669"/>
    <property type="project" value="UniProtKB-EC"/>
</dbReference>
<keyword evidence="3" id="KW-0489">Methyltransferase</keyword>
<dbReference type="AlphaFoldDB" id="A0A0K9P401"/>
<dbReference type="EC" id="2.1.1.103" evidence="5"/>
<evidence type="ECO:0000313" key="8">
    <source>
        <dbReference type="EMBL" id="KMZ62930.1"/>
    </source>
</evidence>
<dbReference type="EMBL" id="LFYR01001298">
    <property type="protein sequence ID" value="KMZ62930.1"/>
    <property type="molecule type" value="Genomic_DNA"/>
</dbReference>
<proteinExistence type="predicted"/>
<comment type="catalytic activity">
    <reaction evidence="7">
        <text>N-methylethanolamine phosphate + S-adenosyl-L-methionine = N,N-dimethylethanolamine phosphate + S-adenosyl-L-homocysteine + H(+)</text>
        <dbReference type="Rhea" id="RHEA:25321"/>
        <dbReference type="ChEBI" id="CHEBI:15378"/>
        <dbReference type="ChEBI" id="CHEBI:57781"/>
        <dbReference type="ChEBI" id="CHEBI:57856"/>
        <dbReference type="ChEBI" id="CHEBI:58641"/>
        <dbReference type="ChEBI" id="CHEBI:59789"/>
        <dbReference type="EC" id="2.1.1.103"/>
    </reaction>
    <physiologicalReaction direction="left-to-right" evidence="7">
        <dbReference type="Rhea" id="RHEA:25322"/>
    </physiologicalReaction>
</comment>